<dbReference type="AlphaFoldDB" id="A0A0E9WGI1"/>
<accession>A0A0E9WGI1</accession>
<feature type="transmembrane region" description="Helical" evidence="1">
    <location>
        <begin position="12"/>
        <end position="33"/>
    </location>
</feature>
<keyword evidence="1" id="KW-1133">Transmembrane helix</keyword>
<proteinExistence type="predicted"/>
<name>A0A0E9WGI1_ANGAN</name>
<keyword evidence="1" id="KW-0812">Transmembrane</keyword>
<reference evidence="2" key="2">
    <citation type="journal article" date="2015" name="Fish Shellfish Immunol.">
        <title>Early steps in the European eel (Anguilla anguilla)-Vibrio vulnificus interaction in the gills: Role of the RtxA13 toxin.</title>
        <authorList>
            <person name="Callol A."/>
            <person name="Pajuelo D."/>
            <person name="Ebbesson L."/>
            <person name="Teles M."/>
            <person name="MacKenzie S."/>
            <person name="Amaro C."/>
        </authorList>
    </citation>
    <scope>NUCLEOTIDE SEQUENCE</scope>
</reference>
<keyword evidence="1" id="KW-0472">Membrane</keyword>
<dbReference type="EMBL" id="GBXM01019083">
    <property type="protein sequence ID" value="JAH89494.1"/>
    <property type="molecule type" value="Transcribed_RNA"/>
</dbReference>
<reference evidence="2" key="1">
    <citation type="submission" date="2014-11" db="EMBL/GenBank/DDBJ databases">
        <authorList>
            <person name="Amaro Gonzalez C."/>
        </authorList>
    </citation>
    <scope>NUCLEOTIDE SEQUENCE</scope>
</reference>
<organism evidence="2">
    <name type="scientific">Anguilla anguilla</name>
    <name type="common">European freshwater eel</name>
    <name type="synonym">Muraena anguilla</name>
    <dbReference type="NCBI Taxonomy" id="7936"/>
    <lineage>
        <taxon>Eukaryota</taxon>
        <taxon>Metazoa</taxon>
        <taxon>Chordata</taxon>
        <taxon>Craniata</taxon>
        <taxon>Vertebrata</taxon>
        <taxon>Euteleostomi</taxon>
        <taxon>Actinopterygii</taxon>
        <taxon>Neopterygii</taxon>
        <taxon>Teleostei</taxon>
        <taxon>Anguilliformes</taxon>
        <taxon>Anguillidae</taxon>
        <taxon>Anguilla</taxon>
    </lineage>
</organism>
<evidence type="ECO:0000256" key="1">
    <source>
        <dbReference type="SAM" id="Phobius"/>
    </source>
</evidence>
<sequence length="60" mass="6946">MRQTPKPSGLKCFLFLSIVLKWSLIEGPILSVLRISWGLSFKHTQYCLKLLLQLTSLIWV</sequence>
<protein>
    <submittedName>
        <fullName evidence="2">Uncharacterized protein</fullName>
    </submittedName>
</protein>
<evidence type="ECO:0000313" key="2">
    <source>
        <dbReference type="EMBL" id="JAH89494.1"/>
    </source>
</evidence>